<dbReference type="AlphaFoldDB" id="A0A6A7ARB7"/>
<dbReference type="GO" id="GO:0016887">
    <property type="term" value="F:ATP hydrolysis activity"/>
    <property type="evidence" value="ECO:0007669"/>
    <property type="project" value="InterPro"/>
</dbReference>
<accession>A0A6A7ARB7</accession>
<dbReference type="PANTHER" id="PTHR46411:SF3">
    <property type="entry name" value="AAA+ ATPASE DOMAIN-CONTAINING PROTEIN"/>
    <property type="match status" value="1"/>
</dbReference>
<evidence type="ECO:0000313" key="3">
    <source>
        <dbReference type="Proteomes" id="UP000799423"/>
    </source>
</evidence>
<dbReference type="PANTHER" id="PTHR46411">
    <property type="entry name" value="FAMILY ATPASE, PUTATIVE-RELATED"/>
    <property type="match status" value="1"/>
</dbReference>
<dbReference type="Proteomes" id="UP000799423">
    <property type="component" value="Unassembled WGS sequence"/>
</dbReference>
<evidence type="ECO:0000259" key="1">
    <source>
        <dbReference type="Pfam" id="PF00004"/>
    </source>
</evidence>
<proteinExistence type="predicted"/>
<feature type="domain" description="ATPase AAA-type core" evidence="1">
    <location>
        <begin position="9"/>
        <end position="73"/>
    </location>
</feature>
<organism evidence="2 3">
    <name type="scientific">Plenodomus tracheiphilus IPT5</name>
    <dbReference type="NCBI Taxonomy" id="1408161"/>
    <lineage>
        <taxon>Eukaryota</taxon>
        <taxon>Fungi</taxon>
        <taxon>Dikarya</taxon>
        <taxon>Ascomycota</taxon>
        <taxon>Pezizomycotina</taxon>
        <taxon>Dothideomycetes</taxon>
        <taxon>Pleosporomycetidae</taxon>
        <taxon>Pleosporales</taxon>
        <taxon>Pleosporineae</taxon>
        <taxon>Leptosphaeriaceae</taxon>
        <taxon>Plenodomus</taxon>
    </lineage>
</organism>
<protein>
    <recommendedName>
        <fullName evidence="1">ATPase AAA-type core domain-containing protein</fullName>
    </recommendedName>
</protein>
<dbReference type="Pfam" id="PF00004">
    <property type="entry name" value="AAA"/>
    <property type="match status" value="1"/>
</dbReference>
<gene>
    <name evidence="2" type="ORF">T440DRAFT_407597</name>
</gene>
<feature type="non-terminal residue" evidence="2">
    <location>
        <position position="1"/>
    </location>
</feature>
<evidence type="ECO:0000313" key="2">
    <source>
        <dbReference type="EMBL" id="KAF2845603.1"/>
    </source>
</evidence>
<keyword evidence="3" id="KW-1185">Reference proteome</keyword>
<dbReference type="InterPro" id="IPR003959">
    <property type="entry name" value="ATPase_AAA_core"/>
</dbReference>
<dbReference type="InterPro" id="IPR027417">
    <property type="entry name" value="P-loop_NTPase"/>
</dbReference>
<dbReference type="Gene3D" id="3.40.50.300">
    <property type="entry name" value="P-loop containing nucleotide triphosphate hydrolases"/>
    <property type="match status" value="1"/>
</dbReference>
<dbReference type="OrthoDB" id="10042665at2759"/>
<dbReference type="SUPFAM" id="SSF52540">
    <property type="entry name" value="P-loop containing nucleoside triphosphate hydrolases"/>
    <property type="match status" value="1"/>
</dbReference>
<sequence length="115" mass="13629">YCKLAQSWGCVLLLDKVTDVFLAERDSKRLKRNALVSVFLRLLEYYAGLLILTTNRARTFDEAFRSRIHISLYYPWLDQDTIAKIWKISLRRVIEVTDLDIYSDDKGVKQLYKKH</sequence>
<reference evidence="2" key="1">
    <citation type="submission" date="2020-01" db="EMBL/GenBank/DDBJ databases">
        <authorList>
            <consortium name="DOE Joint Genome Institute"/>
            <person name="Haridas S."/>
            <person name="Albert R."/>
            <person name="Binder M."/>
            <person name="Bloem J."/>
            <person name="Labutti K."/>
            <person name="Salamov A."/>
            <person name="Andreopoulos B."/>
            <person name="Baker S.E."/>
            <person name="Barry K."/>
            <person name="Bills G."/>
            <person name="Bluhm B.H."/>
            <person name="Cannon C."/>
            <person name="Castanera R."/>
            <person name="Culley D.E."/>
            <person name="Daum C."/>
            <person name="Ezra D."/>
            <person name="Gonzalez J.B."/>
            <person name="Henrissat B."/>
            <person name="Kuo A."/>
            <person name="Liang C."/>
            <person name="Lipzen A."/>
            <person name="Lutzoni F."/>
            <person name="Magnuson J."/>
            <person name="Mondo S."/>
            <person name="Nolan M."/>
            <person name="Ohm R."/>
            <person name="Pangilinan J."/>
            <person name="Park H.-J."/>
            <person name="Ramirez L."/>
            <person name="Alfaro M."/>
            <person name="Sun H."/>
            <person name="Tritt A."/>
            <person name="Yoshinaga Y."/>
            <person name="Zwiers L.-H."/>
            <person name="Turgeon B.G."/>
            <person name="Goodwin S.B."/>
            <person name="Spatafora J.W."/>
            <person name="Crous P.W."/>
            <person name="Grigoriev I.V."/>
        </authorList>
    </citation>
    <scope>NUCLEOTIDE SEQUENCE</scope>
    <source>
        <strain evidence="2">IPT5</strain>
    </source>
</reference>
<name>A0A6A7ARB7_9PLEO</name>
<dbReference type="EMBL" id="MU006344">
    <property type="protein sequence ID" value="KAF2845603.1"/>
    <property type="molecule type" value="Genomic_DNA"/>
</dbReference>
<dbReference type="GO" id="GO:0005524">
    <property type="term" value="F:ATP binding"/>
    <property type="evidence" value="ECO:0007669"/>
    <property type="project" value="InterPro"/>
</dbReference>